<name>A0A1M5N260_9BACT</name>
<keyword evidence="1 2" id="KW-0732">Signal</keyword>
<evidence type="ECO:0000313" key="3">
    <source>
        <dbReference type="EMBL" id="SHG83492.1"/>
    </source>
</evidence>
<dbReference type="PANTHER" id="PTHR46580">
    <property type="entry name" value="SENSOR KINASE-RELATED"/>
    <property type="match status" value="1"/>
</dbReference>
<gene>
    <name evidence="3" type="ORF">SAMN04488109_2058</name>
</gene>
<keyword evidence="4" id="KW-1185">Reference proteome</keyword>
<dbReference type="SUPFAM" id="SSF69318">
    <property type="entry name" value="Integrin alpha N-terminal domain"/>
    <property type="match status" value="1"/>
</dbReference>
<dbReference type="RefSeq" id="WP_084138009.1">
    <property type="nucleotide sequence ID" value="NZ_FQWQ01000001.1"/>
</dbReference>
<sequence>MSRNFRNLLSTGLGCCLLCATSLALKAQTNETAWFKDVTATHIPVDGREHALDVAFLDVDGDRDLDAILALESEPNRLYLNDGKGKFTWKKGAFTEANHDSEHVRIADFNKDGIADVIFVAEDDQTHEYYLGKGDGTFIDVSDRLLAKSEANGLDVGDVNGDGLPDIVIGNSGSKAQNFLWINNPKKPGYFMDHTTGGLPAIDDQTQAVKLADLNGDGKLDMVVGNEVPPNRLFFNDGTGKFTEHPEKLELLVPLHTRDVLVFDANRDGHADILFVNLTNNGGEWDKDPTARLLINDGKGNFRDETAKRIPAQTLSSYSGTVVDFNHDGYADIILSAIKTPPFEAAQVQALQNDGKGVFTNVTSKVIPDITVCRGWGIAVGDVNGDAVLDLMIGGWGSQVRLLLGKK</sequence>
<dbReference type="InterPro" id="IPR013517">
    <property type="entry name" value="FG-GAP"/>
</dbReference>
<dbReference type="InterPro" id="IPR028994">
    <property type="entry name" value="Integrin_alpha_N"/>
</dbReference>
<proteinExistence type="predicted"/>
<dbReference type="Pfam" id="PF13517">
    <property type="entry name" value="FG-GAP_3"/>
    <property type="match status" value="3"/>
</dbReference>
<feature type="chain" id="PRO_5011957328" evidence="2">
    <location>
        <begin position="28"/>
        <end position="407"/>
    </location>
</feature>
<evidence type="ECO:0000256" key="2">
    <source>
        <dbReference type="SAM" id="SignalP"/>
    </source>
</evidence>
<organism evidence="3 4">
    <name type="scientific">Chryseolinea serpens</name>
    <dbReference type="NCBI Taxonomy" id="947013"/>
    <lineage>
        <taxon>Bacteria</taxon>
        <taxon>Pseudomonadati</taxon>
        <taxon>Bacteroidota</taxon>
        <taxon>Cytophagia</taxon>
        <taxon>Cytophagales</taxon>
        <taxon>Fulvivirgaceae</taxon>
        <taxon>Chryseolinea</taxon>
    </lineage>
</organism>
<evidence type="ECO:0000256" key="1">
    <source>
        <dbReference type="ARBA" id="ARBA00022729"/>
    </source>
</evidence>
<dbReference type="STRING" id="947013.SAMN04488109_2058"/>
<reference evidence="3 4" key="1">
    <citation type="submission" date="2016-11" db="EMBL/GenBank/DDBJ databases">
        <authorList>
            <person name="Jaros S."/>
            <person name="Januszkiewicz K."/>
            <person name="Wedrychowicz H."/>
        </authorList>
    </citation>
    <scope>NUCLEOTIDE SEQUENCE [LARGE SCALE GENOMIC DNA]</scope>
    <source>
        <strain evidence="3 4">DSM 24574</strain>
    </source>
</reference>
<dbReference type="EMBL" id="FQWQ01000001">
    <property type="protein sequence ID" value="SHG83492.1"/>
    <property type="molecule type" value="Genomic_DNA"/>
</dbReference>
<feature type="signal peptide" evidence="2">
    <location>
        <begin position="1"/>
        <end position="27"/>
    </location>
</feature>
<dbReference type="PANTHER" id="PTHR46580:SF4">
    <property type="entry name" value="ATP_GTP-BINDING PROTEIN"/>
    <property type="match status" value="1"/>
</dbReference>
<dbReference type="AlphaFoldDB" id="A0A1M5N260"/>
<dbReference type="Proteomes" id="UP000184212">
    <property type="component" value="Unassembled WGS sequence"/>
</dbReference>
<evidence type="ECO:0000313" key="4">
    <source>
        <dbReference type="Proteomes" id="UP000184212"/>
    </source>
</evidence>
<dbReference type="Gene3D" id="2.130.10.130">
    <property type="entry name" value="Integrin alpha, N-terminal"/>
    <property type="match status" value="2"/>
</dbReference>
<protein>
    <submittedName>
        <fullName evidence="3">FG-GAP repeat-containing protein</fullName>
    </submittedName>
</protein>
<accession>A0A1M5N260</accession>
<dbReference type="OrthoDB" id="868906at2"/>